<dbReference type="SUPFAM" id="SSF51905">
    <property type="entry name" value="FAD/NAD(P)-binding domain"/>
    <property type="match status" value="1"/>
</dbReference>
<dbReference type="PANTHER" id="PTHR43476:SF3">
    <property type="entry name" value="FAD-BINDING MONOOXYGENASE"/>
    <property type="match status" value="1"/>
</dbReference>
<name>A0A917P7X5_9ACTN</name>
<dbReference type="Gene3D" id="3.30.70.2450">
    <property type="match status" value="1"/>
</dbReference>
<dbReference type="Proteomes" id="UP000657574">
    <property type="component" value="Unassembled WGS sequence"/>
</dbReference>
<dbReference type="EMBL" id="BMQA01000087">
    <property type="protein sequence ID" value="GGJ65679.1"/>
    <property type="molecule type" value="Genomic_DNA"/>
</dbReference>
<dbReference type="Pfam" id="PF01494">
    <property type="entry name" value="FAD_binding_3"/>
    <property type="match status" value="1"/>
</dbReference>
<dbReference type="InterPro" id="IPR036188">
    <property type="entry name" value="FAD/NAD-bd_sf"/>
</dbReference>
<evidence type="ECO:0000256" key="1">
    <source>
        <dbReference type="ARBA" id="ARBA00023002"/>
    </source>
</evidence>
<sequence length="401" mass="43730">MQQEQQVVVVGAGPTGLVTALGLAQQGVEVTVVERAAGLQNSPRAIVYHWATLDGLERLGLFDEAVKAGFLKQDYAYRIRRTGEIIEYGLKPLEGRVKHPYNLHLGQGALAQVILDEVETYDNVRILWNHELVGVRQDADRVSVVVRNPDDDVTLNAGWVVAADGAGSKARSLLDLGFDGMTWPERFVATNIRFPDDRDGWAQSTFYVDDVYGAIIAKIDESGDHGLWRYTYMEDAALPVETLTDRLPSFLAAVFGEDVAGQIELDAISPYSMHQRSASTYRTGRVLLAGDAGHATNPCGGLGLTMGLFDAYALIEALGAVVSKGADDGILTAYADARRSAFVDKASPRASSNKQLIFHSGDPAKLDRDLDLFRRMSRDPELAAEVLYFTKTLETPSLLAV</sequence>
<reference evidence="3" key="2">
    <citation type="submission" date="2020-09" db="EMBL/GenBank/DDBJ databases">
        <authorList>
            <person name="Sun Q."/>
            <person name="Ohkuma M."/>
        </authorList>
    </citation>
    <scope>NUCLEOTIDE SEQUENCE</scope>
    <source>
        <strain evidence="3">JCM 3086</strain>
    </source>
</reference>
<keyword evidence="4" id="KW-1185">Reference proteome</keyword>
<evidence type="ECO:0000259" key="2">
    <source>
        <dbReference type="Pfam" id="PF01494"/>
    </source>
</evidence>
<organism evidence="3 4">
    <name type="scientific">Streptomyces brasiliensis</name>
    <dbReference type="NCBI Taxonomy" id="1954"/>
    <lineage>
        <taxon>Bacteria</taxon>
        <taxon>Bacillati</taxon>
        <taxon>Actinomycetota</taxon>
        <taxon>Actinomycetes</taxon>
        <taxon>Kitasatosporales</taxon>
        <taxon>Streptomycetaceae</taxon>
        <taxon>Streptomyces</taxon>
    </lineage>
</organism>
<protein>
    <recommendedName>
        <fullName evidence="2">FAD-binding domain-containing protein</fullName>
    </recommendedName>
</protein>
<dbReference type="GO" id="GO:0019622">
    <property type="term" value="P:3-(3-hydroxy)phenylpropionate catabolic process"/>
    <property type="evidence" value="ECO:0007669"/>
    <property type="project" value="TreeGrafter"/>
</dbReference>
<accession>A0A917P7X5</accession>
<evidence type="ECO:0000313" key="3">
    <source>
        <dbReference type="EMBL" id="GGJ65679.1"/>
    </source>
</evidence>
<feature type="domain" description="FAD-binding" evidence="2">
    <location>
        <begin position="5"/>
        <end position="340"/>
    </location>
</feature>
<dbReference type="InterPro" id="IPR050631">
    <property type="entry name" value="PheA/TfdB_FAD_monoxygenase"/>
</dbReference>
<proteinExistence type="predicted"/>
<dbReference type="GO" id="GO:0008688">
    <property type="term" value="F:3-(3-hydroxyphenyl)propionate hydroxylase activity"/>
    <property type="evidence" value="ECO:0007669"/>
    <property type="project" value="TreeGrafter"/>
</dbReference>
<dbReference type="PRINTS" id="PR00420">
    <property type="entry name" value="RNGMNOXGNASE"/>
</dbReference>
<comment type="caution">
    <text evidence="3">The sequence shown here is derived from an EMBL/GenBank/DDBJ whole genome shotgun (WGS) entry which is preliminary data.</text>
</comment>
<dbReference type="InterPro" id="IPR002938">
    <property type="entry name" value="FAD-bd"/>
</dbReference>
<dbReference type="AlphaFoldDB" id="A0A917P7X5"/>
<dbReference type="Gene3D" id="3.50.50.60">
    <property type="entry name" value="FAD/NAD(P)-binding domain"/>
    <property type="match status" value="1"/>
</dbReference>
<keyword evidence="1" id="KW-0560">Oxidoreductase</keyword>
<reference evidence="3" key="1">
    <citation type="journal article" date="2014" name="Int. J. Syst. Evol. Microbiol.">
        <title>Complete genome sequence of Corynebacterium casei LMG S-19264T (=DSM 44701T), isolated from a smear-ripened cheese.</title>
        <authorList>
            <consortium name="US DOE Joint Genome Institute (JGI-PGF)"/>
            <person name="Walter F."/>
            <person name="Albersmeier A."/>
            <person name="Kalinowski J."/>
            <person name="Ruckert C."/>
        </authorList>
    </citation>
    <scope>NUCLEOTIDE SEQUENCE</scope>
    <source>
        <strain evidence="3">JCM 3086</strain>
    </source>
</reference>
<dbReference type="PANTHER" id="PTHR43476">
    <property type="entry name" value="3-(3-HYDROXY-PHENYL)PROPIONATE/3-HYDROXYCINNAMIC ACID HYDROXYLASE"/>
    <property type="match status" value="1"/>
</dbReference>
<gene>
    <name evidence="3" type="ORF">GCM10010121_090430</name>
</gene>
<evidence type="ECO:0000313" key="4">
    <source>
        <dbReference type="Proteomes" id="UP000657574"/>
    </source>
</evidence>
<dbReference type="GO" id="GO:0071949">
    <property type="term" value="F:FAD binding"/>
    <property type="evidence" value="ECO:0007669"/>
    <property type="project" value="InterPro"/>
</dbReference>